<dbReference type="Proteomes" id="UP001235269">
    <property type="component" value="Unassembled WGS sequence"/>
</dbReference>
<evidence type="ECO:0000256" key="1">
    <source>
        <dbReference type="SAM" id="MobiDB-lite"/>
    </source>
</evidence>
<accession>A0ABU0IH11</accession>
<feature type="signal peptide" evidence="2">
    <location>
        <begin position="1"/>
        <end position="23"/>
    </location>
</feature>
<reference evidence="4 5" key="1">
    <citation type="submission" date="2023-07" db="EMBL/GenBank/DDBJ databases">
        <title>Genomic Encyclopedia of Type Strains, Phase IV (KMG-IV): sequencing the most valuable type-strain genomes for metagenomic binning, comparative biology and taxonomic classification.</title>
        <authorList>
            <person name="Goeker M."/>
        </authorList>
    </citation>
    <scope>NUCLEOTIDE SEQUENCE [LARGE SCALE GENOMIC DNA]</scope>
    <source>
        <strain evidence="4 5">DSM 100301</strain>
    </source>
</reference>
<sequence>MHSLKKTLIAAMALAASVAPLMAQQQGNPGAHFLENWDLDANGEATLSELQTKRGDVFLTFDSNEDGFIDADEYVYFDEARANDMKANAGGHGGRADRASQGMTLQNNDTDQDGKVSRDEFLGGAVAWMGMLDRNTDGVVTTADFGR</sequence>
<comment type="caution">
    <text evidence="4">The sequence shown here is derived from an EMBL/GenBank/DDBJ whole genome shotgun (WGS) entry which is preliminary data.</text>
</comment>
<keyword evidence="5" id="KW-1185">Reference proteome</keyword>
<dbReference type="Pfam" id="PF13202">
    <property type="entry name" value="EF-hand_5"/>
    <property type="match status" value="2"/>
</dbReference>
<feature type="chain" id="PRO_5045252195" description="EF-hand domain-containing protein" evidence="2">
    <location>
        <begin position="24"/>
        <end position="147"/>
    </location>
</feature>
<evidence type="ECO:0000313" key="5">
    <source>
        <dbReference type="Proteomes" id="UP001235269"/>
    </source>
</evidence>
<keyword evidence="2" id="KW-0732">Signal</keyword>
<dbReference type="SUPFAM" id="SSF47473">
    <property type="entry name" value="EF-hand"/>
    <property type="match status" value="1"/>
</dbReference>
<evidence type="ECO:0000313" key="4">
    <source>
        <dbReference type="EMBL" id="MDQ0457451.1"/>
    </source>
</evidence>
<name>A0ABU0IH11_9HYPH</name>
<dbReference type="Gene3D" id="1.10.238.10">
    <property type="entry name" value="EF-hand"/>
    <property type="match status" value="1"/>
</dbReference>
<dbReference type="InterPro" id="IPR018247">
    <property type="entry name" value="EF_Hand_1_Ca_BS"/>
</dbReference>
<dbReference type="PROSITE" id="PS00018">
    <property type="entry name" value="EF_HAND_1"/>
    <property type="match status" value="3"/>
</dbReference>
<dbReference type="PROSITE" id="PS50222">
    <property type="entry name" value="EF_HAND_2"/>
    <property type="match status" value="1"/>
</dbReference>
<feature type="region of interest" description="Disordered" evidence="1">
    <location>
        <begin position="88"/>
        <end position="116"/>
    </location>
</feature>
<organism evidence="4 5">
    <name type="scientific">Rhizobium paknamense</name>
    <dbReference type="NCBI Taxonomy" id="1206817"/>
    <lineage>
        <taxon>Bacteria</taxon>
        <taxon>Pseudomonadati</taxon>
        <taxon>Pseudomonadota</taxon>
        <taxon>Alphaproteobacteria</taxon>
        <taxon>Hyphomicrobiales</taxon>
        <taxon>Rhizobiaceae</taxon>
        <taxon>Rhizobium/Agrobacterium group</taxon>
        <taxon>Rhizobium</taxon>
    </lineage>
</organism>
<dbReference type="InterPro" id="IPR002048">
    <property type="entry name" value="EF_hand_dom"/>
</dbReference>
<dbReference type="EMBL" id="JAUSWH010000015">
    <property type="protein sequence ID" value="MDQ0457451.1"/>
    <property type="molecule type" value="Genomic_DNA"/>
</dbReference>
<feature type="domain" description="EF-hand" evidence="3">
    <location>
        <begin position="49"/>
        <end position="84"/>
    </location>
</feature>
<protein>
    <recommendedName>
        <fullName evidence="3">EF-hand domain-containing protein</fullName>
    </recommendedName>
</protein>
<evidence type="ECO:0000259" key="3">
    <source>
        <dbReference type="PROSITE" id="PS50222"/>
    </source>
</evidence>
<dbReference type="InterPro" id="IPR011992">
    <property type="entry name" value="EF-hand-dom_pair"/>
</dbReference>
<proteinExistence type="predicted"/>
<gene>
    <name evidence="4" type="ORF">QO005_003809</name>
</gene>
<evidence type="ECO:0000256" key="2">
    <source>
        <dbReference type="SAM" id="SignalP"/>
    </source>
</evidence>
<dbReference type="RefSeq" id="WP_307159622.1">
    <property type="nucleotide sequence ID" value="NZ_JAUSWH010000015.1"/>
</dbReference>